<gene>
    <name evidence="1" type="ORF">AVEN_261782_1</name>
</gene>
<keyword evidence="2" id="KW-1185">Reference proteome</keyword>
<comment type="caution">
    <text evidence="1">The sequence shown here is derived from an EMBL/GenBank/DDBJ whole genome shotgun (WGS) entry which is preliminary data.</text>
</comment>
<evidence type="ECO:0000313" key="1">
    <source>
        <dbReference type="EMBL" id="GBN19699.1"/>
    </source>
</evidence>
<accession>A0A4Y2LYX5</accession>
<reference evidence="1 2" key="1">
    <citation type="journal article" date="2019" name="Sci. Rep.">
        <title>Orb-weaving spider Araneus ventricosus genome elucidates the spidroin gene catalogue.</title>
        <authorList>
            <person name="Kono N."/>
            <person name="Nakamura H."/>
            <person name="Ohtoshi R."/>
            <person name="Moran D.A.P."/>
            <person name="Shinohara A."/>
            <person name="Yoshida Y."/>
            <person name="Fujiwara M."/>
            <person name="Mori M."/>
            <person name="Tomita M."/>
            <person name="Arakawa K."/>
        </authorList>
    </citation>
    <scope>NUCLEOTIDE SEQUENCE [LARGE SCALE GENOMIC DNA]</scope>
</reference>
<protein>
    <submittedName>
        <fullName evidence="1">Uncharacterized protein</fullName>
    </submittedName>
</protein>
<sequence>MDAYSILVKQILEVSALAEQVETLAVDHDALNLVALNWKERLENHTSFQEFQQDGGKMFQHERNTYNGLFSVQNLKRHVTPLKVIVASYCNMYQPYDKTAKGQPMALTLRESPVMEMLGKALTNDLNSKEASLSETCKLNFKACSLCCLYCRRAVESMAANGIRVNFDCPQPCILDILIYNGKSLTNRFGSQIQTFFPGTPFVAIVKLELNVRYFYPIKDTKTKMVRIGGSVLKMVAFPQSNLKEVQFDLGDLNAMAQANASQEQFFVPPDPTEITECEEKRSLEEDDEENVLHAISENKRLKTWHDEIDVEEGTIVFE</sequence>
<dbReference type="OrthoDB" id="6428344at2759"/>
<name>A0A4Y2LYX5_ARAVE</name>
<dbReference type="EMBL" id="BGPR01006520">
    <property type="protein sequence ID" value="GBN19699.1"/>
    <property type="molecule type" value="Genomic_DNA"/>
</dbReference>
<dbReference type="Proteomes" id="UP000499080">
    <property type="component" value="Unassembled WGS sequence"/>
</dbReference>
<dbReference type="AlphaFoldDB" id="A0A4Y2LYX5"/>
<evidence type="ECO:0000313" key="2">
    <source>
        <dbReference type="Proteomes" id="UP000499080"/>
    </source>
</evidence>
<organism evidence="1 2">
    <name type="scientific">Araneus ventricosus</name>
    <name type="common">Orbweaver spider</name>
    <name type="synonym">Epeira ventricosa</name>
    <dbReference type="NCBI Taxonomy" id="182803"/>
    <lineage>
        <taxon>Eukaryota</taxon>
        <taxon>Metazoa</taxon>
        <taxon>Ecdysozoa</taxon>
        <taxon>Arthropoda</taxon>
        <taxon>Chelicerata</taxon>
        <taxon>Arachnida</taxon>
        <taxon>Araneae</taxon>
        <taxon>Araneomorphae</taxon>
        <taxon>Entelegynae</taxon>
        <taxon>Araneoidea</taxon>
        <taxon>Araneidae</taxon>
        <taxon>Araneus</taxon>
    </lineage>
</organism>
<proteinExistence type="predicted"/>